<evidence type="ECO:0000256" key="4">
    <source>
        <dbReference type="ARBA" id="ARBA00022833"/>
    </source>
</evidence>
<reference evidence="7 8" key="1">
    <citation type="journal article" date="2021" name="Nat. Commun.">
        <title>Incipient diploidization of the medicinal plant Perilla within 10,000 years.</title>
        <authorList>
            <person name="Zhang Y."/>
            <person name="Shen Q."/>
            <person name="Leng L."/>
            <person name="Zhang D."/>
            <person name="Chen S."/>
            <person name="Shi Y."/>
            <person name="Ning Z."/>
            <person name="Chen S."/>
        </authorList>
    </citation>
    <scope>NUCLEOTIDE SEQUENCE [LARGE SCALE GENOMIC DNA]</scope>
    <source>
        <strain evidence="8">cv. PC099</strain>
    </source>
</reference>
<dbReference type="PANTHER" id="PTHR47165:SF4">
    <property type="entry name" value="OS03G0429900 PROTEIN"/>
    <property type="match status" value="1"/>
</dbReference>
<comment type="similarity">
    <text evidence="1">Belongs to the replication factor A protein 1 family.</text>
</comment>
<dbReference type="GO" id="GO:0003677">
    <property type="term" value="F:DNA binding"/>
    <property type="evidence" value="ECO:0007669"/>
    <property type="project" value="UniProtKB-KW"/>
</dbReference>
<keyword evidence="2" id="KW-0479">Metal-binding</keyword>
<keyword evidence="8" id="KW-1185">Reference proteome</keyword>
<dbReference type="EMBL" id="SDAM02003674">
    <property type="protein sequence ID" value="KAH6820417.1"/>
    <property type="molecule type" value="Genomic_DNA"/>
</dbReference>
<feature type="domain" description="Replication factor A C-terminal" evidence="6">
    <location>
        <begin position="142"/>
        <end position="252"/>
    </location>
</feature>
<evidence type="ECO:0000256" key="2">
    <source>
        <dbReference type="ARBA" id="ARBA00022723"/>
    </source>
</evidence>
<accession>A0AAD4ISB7</accession>
<dbReference type="SUPFAM" id="SSF50249">
    <property type="entry name" value="Nucleic acid-binding proteins"/>
    <property type="match status" value="2"/>
</dbReference>
<dbReference type="Gene3D" id="2.40.50.140">
    <property type="entry name" value="Nucleic acid-binding proteins"/>
    <property type="match status" value="2"/>
</dbReference>
<organism evidence="7 8">
    <name type="scientific">Perilla frutescens var. hirtella</name>
    <name type="common">Perilla citriodora</name>
    <name type="synonym">Perilla setoyensis</name>
    <dbReference type="NCBI Taxonomy" id="608512"/>
    <lineage>
        <taxon>Eukaryota</taxon>
        <taxon>Viridiplantae</taxon>
        <taxon>Streptophyta</taxon>
        <taxon>Embryophyta</taxon>
        <taxon>Tracheophyta</taxon>
        <taxon>Spermatophyta</taxon>
        <taxon>Magnoliopsida</taxon>
        <taxon>eudicotyledons</taxon>
        <taxon>Gunneridae</taxon>
        <taxon>Pentapetalae</taxon>
        <taxon>asterids</taxon>
        <taxon>lamiids</taxon>
        <taxon>Lamiales</taxon>
        <taxon>Lamiaceae</taxon>
        <taxon>Nepetoideae</taxon>
        <taxon>Elsholtzieae</taxon>
        <taxon>Perilla</taxon>
    </lineage>
</organism>
<protein>
    <recommendedName>
        <fullName evidence="6">Replication factor A C-terminal domain-containing protein</fullName>
    </recommendedName>
</protein>
<dbReference type="CDD" id="cd04476">
    <property type="entry name" value="RPA1_DBD_C"/>
    <property type="match status" value="1"/>
</dbReference>
<keyword evidence="3" id="KW-0863">Zinc-finger</keyword>
<evidence type="ECO:0000256" key="1">
    <source>
        <dbReference type="ARBA" id="ARBA00005690"/>
    </source>
</evidence>
<evidence type="ECO:0000256" key="5">
    <source>
        <dbReference type="ARBA" id="ARBA00023125"/>
    </source>
</evidence>
<dbReference type="PANTHER" id="PTHR47165">
    <property type="entry name" value="OS03G0429900 PROTEIN"/>
    <property type="match status" value="1"/>
</dbReference>
<name>A0AAD4ISB7_PERFH</name>
<dbReference type="InterPro" id="IPR012340">
    <property type="entry name" value="NA-bd_OB-fold"/>
</dbReference>
<dbReference type="AlphaFoldDB" id="A0AAD4ISB7"/>
<dbReference type="GO" id="GO:0008270">
    <property type="term" value="F:zinc ion binding"/>
    <property type="evidence" value="ECO:0007669"/>
    <property type="project" value="UniProtKB-KW"/>
</dbReference>
<comment type="caution">
    <text evidence="7">The sequence shown here is derived from an EMBL/GenBank/DDBJ whole genome shotgun (WGS) entry which is preliminary data.</text>
</comment>
<dbReference type="InterPro" id="IPR013955">
    <property type="entry name" value="Rep_factor-A_C"/>
</dbReference>
<evidence type="ECO:0000256" key="3">
    <source>
        <dbReference type="ARBA" id="ARBA00022771"/>
    </source>
</evidence>
<keyword evidence="4" id="KW-0862">Zinc</keyword>
<sequence length="346" mass="39201">MEARVMLRGSRCDGGGHGPELNKERNVVCTLWENYVDEYLKLYEREKEGTNIIIVQFCKSSIFNGIIRACNVINVTKLLLNADIPEINDFRQRIEAKSNLNTSNNSSISHGTKSSLSDKFCDGMMKIKTIKDLFDDDESAWVIATIDHINCSYGWSYFSCKRCTKKLIKADHQFYYKGCNAYDSSATLRYKIKVHVKDDTGRAPFLIWDRECKQVIGKTAAELENNSKGEGVDNLPEDIVITMLNQKFLFKVDGYSVSKLISNEKVISTYSTSCLDSQESNCISNMEGSKIMKNKVEDDTLMETSSSKGVGNECCHDEQVKRSLDDAFSATKPQKKRIINIKKEKL</sequence>
<evidence type="ECO:0000313" key="7">
    <source>
        <dbReference type="EMBL" id="KAH6820417.1"/>
    </source>
</evidence>
<dbReference type="Pfam" id="PF08646">
    <property type="entry name" value="Rep_fac-A_C"/>
    <property type="match status" value="1"/>
</dbReference>
<gene>
    <name evidence="7" type="ORF">C2S53_002575</name>
</gene>
<evidence type="ECO:0000313" key="8">
    <source>
        <dbReference type="Proteomes" id="UP001190926"/>
    </source>
</evidence>
<keyword evidence="5" id="KW-0238">DNA-binding</keyword>
<dbReference type="Proteomes" id="UP001190926">
    <property type="component" value="Unassembled WGS sequence"/>
</dbReference>
<proteinExistence type="inferred from homology"/>
<dbReference type="InterPro" id="IPR047192">
    <property type="entry name" value="Euk_RPA1_DBD_C"/>
</dbReference>
<evidence type="ECO:0000259" key="6">
    <source>
        <dbReference type="Pfam" id="PF08646"/>
    </source>
</evidence>